<evidence type="ECO:0000259" key="4">
    <source>
        <dbReference type="Pfam" id="PF00591"/>
    </source>
</evidence>
<dbReference type="EMBL" id="AEJM01000016">
    <property type="protein sequence ID" value="EGY34501.1"/>
    <property type="molecule type" value="Genomic_DNA"/>
</dbReference>
<dbReference type="SUPFAM" id="SSF52418">
    <property type="entry name" value="Nucleoside phosphorylase/phosphoribosyltransferase catalytic domain"/>
    <property type="match status" value="1"/>
</dbReference>
<sequence length="169" mass="17700">MENQALLEKLYGGHALTAVESEFLFNAIMSGELSNEQIAAILIALKVRGETIDEVNGAVLAAVKNSKPFPTPDYPFADIVGTGGDGANTINISTASAIVAASCGAKVAKHGNRSVSGKTGSSNLLTALGVNIAMSPEQARKALDDIGICFLFAQQYHLASNMWFPYAKP</sequence>
<accession>G4A7U7</accession>
<organism evidence="6 7">
    <name type="scientific">Aggregatibacter actinomycetemcomitans serotype e str. SC1083</name>
    <dbReference type="NCBI Taxonomy" id="907488"/>
    <lineage>
        <taxon>Bacteria</taxon>
        <taxon>Pseudomonadati</taxon>
        <taxon>Pseudomonadota</taxon>
        <taxon>Gammaproteobacteria</taxon>
        <taxon>Pasteurellales</taxon>
        <taxon>Pasteurellaceae</taxon>
        <taxon>Aggregatibacter</taxon>
    </lineage>
</organism>
<reference evidence="6 7" key="1">
    <citation type="submission" date="2010-10" db="EMBL/GenBank/DDBJ databases">
        <authorList>
            <person name="Chen C."/>
            <person name="Kittichotirat W."/>
            <person name="Asikainen S."/>
            <person name="Bumgarner R."/>
        </authorList>
    </citation>
    <scope>NUCLEOTIDE SEQUENCE [LARGE SCALE GENOMIC DNA]</scope>
    <source>
        <strain evidence="6 7">SC1083</strain>
    </source>
</reference>
<evidence type="ECO:0000313" key="7">
    <source>
        <dbReference type="Proteomes" id="UP000005508"/>
    </source>
</evidence>
<dbReference type="GO" id="GO:0000162">
    <property type="term" value="P:L-tryptophan biosynthetic process"/>
    <property type="evidence" value="ECO:0007669"/>
    <property type="project" value="UniProtKB-KW"/>
</dbReference>
<dbReference type="InterPro" id="IPR000312">
    <property type="entry name" value="Glycosyl_Trfase_fam3"/>
</dbReference>
<evidence type="ECO:0000259" key="5">
    <source>
        <dbReference type="Pfam" id="PF02885"/>
    </source>
</evidence>
<comment type="caution">
    <text evidence="6">The sequence shown here is derived from an EMBL/GenBank/DDBJ whole genome shotgun (WGS) entry which is preliminary data.</text>
</comment>
<dbReference type="SUPFAM" id="SSF47648">
    <property type="entry name" value="Nucleoside phosphorylase/phosphoribosyltransferase N-terminal domain"/>
    <property type="match status" value="1"/>
</dbReference>
<dbReference type="InterPro" id="IPR035902">
    <property type="entry name" value="Nuc_phospho_transferase"/>
</dbReference>
<evidence type="ECO:0000256" key="2">
    <source>
        <dbReference type="ARBA" id="ARBA00022679"/>
    </source>
</evidence>
<feature type="domain" description="Glycosyl transferase family 3 N-terminal" evidence="5">
    <location>
        <begin position="5"/>
        <end position="64"/>
    </location>
</feature>
<dbReference type="InterPro" id="IPR005940">
    <property type="entry name" value="Anthranilate_Pribosyl_Tfrase"/>
</dbReference>
<dbReference type="GO" id="GO:0005829">
    <property type="term" value="C:cytosol"/>
    <property type="evidence" value="ECO:0007669"/>
    <property type="project" value="TreeGrafter"/>
</dbReference>
<dbReference type="GO" id="GO:0004048">
    <property type="term" value="F:anthranilate phosphoribosyltransferase activity"/>
    <property type="evidence" value="ECO:0007669"/>
    <property type="project" value="InterPro"/>
</dbReference>
<proteinExistence type="predicted"/>
<dbReference type="Pfam" id="PF02885">
    <property type="entry name" value="Glycos_trans_3N"/>
    <property type="match status" value="1"/>
</dbReference>
<gene>
    <name evidence="6" type="ORF">SC1083_0893</name>
</gene>
<keyword evidence="3" id="KW-0028">Amino-acid biosynthesis</keyword>
<evidence type="ECO:0000256" key="1">
    <source>
        <dbReference type="ARBA" id="ARBA00022676"/>
    </source>
</evidence>
<dbReference type="InterPro" id="IPR036320">
    <property type="entry name" value="Glycosyl_Trfase_fam3_N_dom_sf"/>
</dbReference>
<dbReference type="SMR" id="G4A7U7"/>
<dbReference type="PATRIC" id="fig|907488.3.peg.880"/>
<evidence type="ECO:0000313" key="6">
    <source>
        <dbReference type="EMBL" id="EGY34501.1"/>
    </source>
</evidence>
<protein>
    <submittedName>
        <fullName evidence="6">Anthranilate phosphoribosyltransferase</fullName>
    </submittedName>
</protein>
<keyword evidence="3" id="KW-0057">Aromatic amino acid biosynthesis</keyword>
<keyword evidence="3" id="KW-0822">Tryptophan biosynthesis</keyword>
<dbReference type="Proteomes" id="UP000005508">
    <property type="component" value="Unassembled WGS sequence"/>
</dbReference>
<name>G4A7U7_AGGAC</name>
<dbReference type="InterPro" id="IPR017459">
    <property type="entry name" value="Glycosyl_Trfase_fam3_N_dom"/>
</dbReference>
<evidence type="ECO:0000256" key="3">
    <source>
        <dbReference type="ARBA" id="ARBA00022822"/>
    </source>
</evidence>
<dbReference type="Gene3D" id="3.40.1030.10">
    <property type="entry name" value="Nucleoside phosphorylase/phosphoribosyltransferase catalytic domain"/>
    <property type="match status" value="1"/>
</dbReference>
<dbReference type="PANTHER" id="PTHR43285">
    <property type="entry name" value="ANTHRANILATE PHOSPHORIBOSYLTRANSFERASE"/>
    <property type="match status" value="1"/>
</dbReference>
<keyword evidence="2 6" id="KW-0808">Transferase</keyword>
<dbReference type="PANTHER" id="PTHR43285:SF2">
    <property type="entry name" value="ANTHRANILATE PHOSPHORIBOSYLTRANSFERASE"/>
    <property type="match status" value="1"/>
</dbReference>
<dbReference type="Gene3D" id="1.20.970.10">
    <property type="entry name" value="Transferase, Pyrimidine Nucleoside Phosphorylase, Chain C"/>
    <property type="match status" value="1"/>
</dbReference>
<dbReference type="Pfam" id="PF00591">
    <property type="entry name" value="Glycos_transf_3"/>
    <property type="match status" value="1"/>
</dbReference>
<feature type="domain" description="Glycosyl transferase family 3" evidence="4">
    <location>
        <begin position="74"/>
        <end position="166"/>
    </location>
</feature>
<keyword evidence="1 6" id="KW-0328">Glycosyltransferase</keyword>
<dbReference type="AlphaFoldDB" id="G4A7U7"/>